<dbReference type="InterPro" id="IPR000253">
    <property type="entry name" value="FHA_dom"/>
</dbReference>
<evidence type="ECO:0000256" key="1">
    <source>
        <dbReference type="ARBA" id="ARBA00022553"/>
    </source>
</evidence>
<accession>A0A1Y3U201</accession>
<dbReference type="Pfam" id="PF00498">
    <property type="entry name" value="FHA"/>
    <property type="match status" value="1"/>
</dbReference>
<evidence type="ECO:0000313" key="3">
    <source>
        <dbReference type="EMBL" id="OUN42842.1"/>
    </source>
</evidence>
<feature type="domain" description="FHA" evidence="2">
    <location>
        <begin position="259"/>
        <end position="309"/>
    </location>
</feature>
<evidence type="ECO:0000259" key="2">
    <source>
        <dbReference type="PROSITE" id="PS50006"/>
    </source>
</evidence>
<comment type="caution">
    <text evidence="3">The sequence shown here is derived from an EMBL/GenBank/DDBJ whole genome shotgun (WGS) entry which is preliminary data.</text>
</comment>
<proteinExistence type="predicted"/>
<dbReference type="Gene3D" id="2.60.200.20">
    <property type="match status" value="1"/>
</dbReference>
<gene>
    <name evidence="3" type="ORF">B5G21_06480</name>
</gene>
<dbReference type="EMBL" id="NFHO01000006">
    <property type="protein sequence ID" value="OUN42842.1"/>
    <property type="molecule type" value="Genomic_DNA"/>
</dbReference>
<keyword evidence="4" id="KW-1185">Reference proteome</keyword>
<dbReference type="Proteomes" id="UP000196560">
    <property type="component" value="Unassembled WGS sequence"/>
</dbReference>
<keyword evidence="1" id="KW-0597">Phosphoprotein</keyword>
<dbReference type="AlphaFoldDB" id="A0A1Y3U201"/>
<reference evidence="4" key="1">
    <citation type="submission" date="2017-04" db="EMBL/GenBank/DDBJ databases">
        <title>Function of individual gut microbiota members based on whole genome sequencing of pure cultures obtained from chicken caecum.</title>
        <authorList>
            <person name="Medvecky M."/>
            <person name="Cejkova D."/>
            <person name="Polansky O."/>
            <person name="Karasova D."/>
            <person name="Kubasova T."/>
            <person name="Cizek A."/>
            <person name="Rychlik I."/>
        </authorList>
    </citation>
    <scope>NUCLEOTIDE SEQUENCE [LARGE SCALE GENOMIC DNA]</scope>
    <source>
        <strain evidence="4">An70</strain>
    </source>
</reference>
<name>A0A1Y3U201_9ACTN</name>
<dbReference type="SUPFAM" id="SSF49879">
    <property type="entry name" value="SMAD/FHA domain"/>
    <property type="match status" value="1"/>
</dbReference>
<sequence length="358" mass="38269">MKYSNSRRTNRAYASAAAKLDAVERRFARLFDAISYAHPIIKLRLWIAGLSGDSVVAPAPSEVIEAVVSKAMGGLVDWGGGVTDIQCPDRFEIQVPVSAWRMYYGHGTAGICTRIEGAVQAKLHRKLGCDLSPRVTICPTMALLDDELIVQSFYFDTLDEQADVHDEAAGDAAVAAGNAAAGANPEGVFSGKAVVEDVAEAGATPVIGTAPEAGTATMAERDVLEAPSLTPCLMTEAPLGILAFGHKRYPLRDGMTVGVKRGDGSDQADIMLPYSEDFYLVSRRHGRLAYDTAQEIWRFEQLGSNGTTVVRDGRIVATLERGDSVVLRDGDGLLFAGARQQVTFLLSSESRTVCLDAA</sequence>
<dbReference type="InterPro" id="IPR008984">
    <property type="entry name" value="SMAD_FHA_dom_sf"/>
</dbReference>
<organism evidence="3 4">
    <name type="scientific">Enorma massiliensis</name>
    <dbReference type="NCBI Taxonomy" id="1472761"/>
    <lineage>
        <taxon>Bacteria</taxon>
        <taxon>Bacillati</taxon>
        <taxon>Actinomycetota</taxon>
        <taxon>Coriobacteriia</taxon>
        <taxon>Coriobacteriales</taxon>
        <taxon>Coriobacteriaceae</taxon>
        <taxon>Enorma</taxon>
    </lineage>
</organism>
<protein>
    <recommendedName>
        <fullName evidence="2">FHA domain-containing protein</fullName>
    </recommendedName>
</protein>
<dbReference type="PROSITE" id="PS50006">
    <property type="entry name" value="FHA_DOMAIN"/>
    <property type="match status" value="1"/>
</dbReference>
<dbReference type="RefSeq" id="WP_087186493.1">
    <property type="nucleotide sequence ID" value="NZ_NFHO01000006.1"/>
</dbReference>
<dbReference type="STRING" id="1118060.GCA_000311845_00160"/>
<evidence type="ECO:0000313" key="4">
    <source>
        <dbReference type="Proteomes" id="UP000196560"/>
    </source>
</evidence>